<sequence>MKYTPSNMPKLFSRGMKFAAVATAAAFTALSPVNADSYATLARAGDTITLEKGETALIYSASGVIAYSAAGKQCAFLRFSENRDRTSTVAETSKYPMPLVGPAKITIRSTDGFCGMRIVNTGERAADTRARLASSAPVKSAVRP</sequence>
<dbReference type="KEGG" id="osu:NT6N_19200"/>
<gene>
    <name evidence="2" type="ORF">NT6N_19200</name>
</gene>
<proteinExistence type="predicted"/>
<protein>
    <submittedName>
        <fullName evidence="2">Uncharacterized protein</fullName>
    </submittedName>
</protein>
<keyword evidence="1" id="KW-0732">Signal</keyword>
<evidence type="ECO:0000313" key="2">
    <source>
        <dbReference type="EMBL" id="BDS06880.1"/>
    </source>
</evidence>
<dbReference type="AlphaFoldDB" id="A0AAT9FLJ5"/>
<reference evidence="2" key="1">
    <citation type="submission" date="2024-07" db="EMBL/GenBank/DDBJ databases">
        <title>Complete genome sequence of Verrucomicrobiaceae bacterium NT6N.</title>
        <authorList>
            <person name="Huang C."/>
            <person name="Takami H."/>
            <person name="Hamasaki K."/>
        </authorList>
    </citation>
    <scope>NUCLEOTIDE SEQUENCE</scope>
    <source>
        <strain evidence="2">NT6N</strain>
    </source>
</reference>
<organism evidence="2">
    <name type="scientific">Oceaniferula spumae</name>
    <dbReference type="NCBI Taxonomy" id="2979115"/>
    <lineage>
        <taxon>Bacteria</taxon>
        <taxon>Pseudomonadati</taxon>
        <taxon>Verrucomicrobiota</taxon>
        <taxon>Verrucomicrobiia</taxon>
        <taxon>Verrucomicrobiales</taxon>
        <taxon>Verrucomicrobiaceae</taxon>
        <taxon>Oceaniferula</taxon>
    </lineage>
</organism>
<feature type="signal peptide" evidence="1">
    <location>
        <begin position="1"/>
        <end position="35"/>
    </location>
</feature>
<accession>A0AAT9FLJ5</accession>
<evidence type="ECO:0000256" key="1">
    <source>
        <dbReference type="SAM" id="SignalP"/>
    </source>
</evidence>
<name>A0AAT9FLJ5_9BACT</name>
<feature type="chain" id="PRO_5043692190" evidence="1">
    <location>
        <begin position="36"/>
        <end position="144"/>
    </location>
</feature>
<dbReference type="EMBL" id="AP026866">
    <property type="protein sequence ID" value="BDS06880.1"/>
    <property type="molecule type" value="Genomic_DNA"/>
</dbReference>